<evidence type="ECO:0000313" key="2">
    <source>
        <dbReference type="EMBL" id="KAG2195932.1"/>
    </source>
</evidence>
<proteinExistence type="predicted"/>
<dbReference type="InterPro" id="IPR036786">
    <property type="entry name" value="Ribosome_mat_SBDS_N_sf"/>
</dbReference>
<dbReference type="InterPro" id="IPR019783">
    <property type="entry name" value="SDO1/SBDS_N"/>
</dbReference>
<dbReference type="Gene3D" id="3.30.1250.10">
    <property type="entry name" value="Ribosome maturation protein SBDS, N-terminal domain"/>
    <property type="match status" value="1"/>
</dbReference>
<reference evidence="2" key="1">
    <citation type="submission" date="2020-12" db="EMBL/GenBank/DDBJ databases">
        <title>Metabolic potential, ecology and presence of endohyphal bacteria is reflected in genomic diversity of Mucoromycotina.</title>
        <authorList>
            <person name="Muszewska A."/>
            <person name="Okrasinska A."/>
            <person name="Steczkiewicz K."/>
            <person name="Drgas O."/>
            <person name="Orlowska M."/>
            <person name="Perlinska-Lenart U."/>
            <person name="Aleksandrzak-Piekarczyk T."/>
            <person name="Szatraj K."/>
            <person name="Zielenkiewicz U."/>
            <person name="Pilsyk S."/>
            <person name="Malc E."/>
            <person name="Mieczkowski P."/>
            <person name="Kruszewska J.S."/>
            <person name="Biernat P."/>
            <person name="Pawlowska J."/>
        </authorList>
    </citation>
    <scope>NUCLEOTIDE SEQUENCE</scope>
    <source>
        <strain evidence="2">CBS 226.32</strain>
    </source>
</reference>
<feature type="domain" description="Ribosome maturation protein SDO1/SBDS N-terminal" evidence="1">
    <location>
        <begin position="6"/>
        <end position="90"/>
    </location>
</feature>
<evidence type="ECO:0000259" key="1">
    <source>
        <dbReference type="Pfam" id="PF01172"/>
    </source>
</evidence>
<accession>A0A8H7QNL6</accession>
<name>A0A8H7QNL6_9FUNG</name>
<dbReference type="OrthoDB" id="2567806at2759"/>
<dbReference type="SUPFAM" id="SSF89895">
    <property type="entry name" value="FYSH domain"/>
    <property type="match status" value="1"/>
</dbReference>
<evidence type="ECO:0000313" key="3">
    <source>
        <dbReference type="Proteomes" id="UP000650833"/>
    </source>
</evidence>
<protein>
    <recommendedName>
        <fullName evidence="1">Ribosome maturation protein SDO1/SBDS N-terminal domain-containing protein</fullName>
    </recommendedName>
</protein>
<gene>
    <name evidence="2" type="ORF">INT46_010905</name>
</gene>
<dbReference type="Proteomes" id="UP000650833">
    <property type="component" value="Unassembled WGS sequence"/>
</dbReference>
<dbReference type="AlphaFoldDB" id="A0A8H7QNL6"/>
<organism evidence="2 3">
    <name type="scientific">Mucor plumbeus</name>
    <dbReference type="NCBI Taxonomy" id="97098"/>
    <lineage>
        <taxon>Eukaryota</taxon>
        <taxon>Fungi</taxon>
        <taxon>Fungi incertae sedis</taxon>
        <taxon>Mucoromycota</taxon>
        <taxon>Mucoromycotina</taxon>
        <taxon>Mucoromycetes</taxon>
        <taxon>Mucorales</taxon>
        <taxon>Mucorineae</taxon>
        <taxon>Mucoraceae</taxon>
        <taxon>Mucor</taxon>
    </lineage>
</organism>
<dbReference type="EMBL" id="JAEPRC010000502">
    <property type="protein sequence ID" value="KAG2195932.1"/>
    <property type="molecule type" value="Genomic_DNA"/>
</dbReference>
<dbReference type="Pfam" id="PF01172">
    <property type="entry name" value="SBDS_N"/>
    <property type="match status" value="1"/>
</dbReference>
<sequence>MPSDQATKVVYKGADNVEFFVIANAGMVAKWKSDKTVPLIDVVQSFDIHTTTTGGNTGEAIHPSKGLLESTFQTSNKDDIVKKIISDGEEKGL</sequence>
<comment type="caution">
    <text evidence="2">The sequence shown here is derived from an EMBL/GenBank/DDBJ whole genome shotgun (WGS) entry which is preliminary data.</text>
</comment>
<keyword evidence="3" id="KW-1185">Reference proteome</keyword>